<reference evidence="4" key="2">
    <citation type="journal article" date="2018" name="Science">
        <title>Rapid genome shrinkage in a self-fertile nematode reveals sperm competition proteins.</title>
        <authorList>
            <person name="Yin D."/>
            <person name="Schwarz E.M."/>
            <person name="Thomas C.G."/>
            <person name="Felde R.L."/>
            <person name="Korf I.F."/>
            <person name="Cutter A.D."/>
            <person name="Schartner C.M."/>
            <person name="Ralston E.J."/>
            <person name="Meyer B.J."/>
            <person name="Haag E.S."/>
        </authorList>
    </citation>
    <scope>NUCLEOTIDE SEQUENCE</scope>
    <source>
        <strain evidence="4">JU1422</strain>
    </source>
</reference>
<evidence type="ECO:0000313" key="6">
    <source>
        <dbReference type="Proteomes" id="UP000230233"/>
    </source>
</evidence>
<keyword evidence="3" id="KW-0472">Membrane</keyword>
<dbReference type="Proteomes" id="UP000230233">
    <property type="component" value="Unassembled WGS sequence"/>
</dbReference>
<comment type="caution">
    <text evidence="4">The sequence shown here is derived from an EMBL/GenBank/DDBJ whole genome shotgun (WGS) entry which is preliminary data.</text>
</comment>
<dbReference type="EMBL" id="PDUG01000042">
    <property type="protein sequence ID" value="PIC11789.1"/>
    <property type="molecule type" value="Genomic_DNA"/>
</dbReference>
<reference evidence="6" key="1">
    <citation type="submission" date="2017-10" db="EMBL/GenBank/DDBJ databases">
        <title>Rapid genome shrinkage in a self-fertile nematode reveals novel sperm competition proteins.</title>
        <authorList>
            <person name="Yin D."/>
            <person name="Schwarz E.M."/>
            <person name="Thomas C.G."/>
            <person name="Felde R.L."/>
            <person name="Korf I.F."/>
            <person name="Cutter A.D."/>
            <person name="Schartner C.M."/>
            <person name="Ralston E.J."/>
            <person name="Meyer B.J."/>
            <person name="Haag E.S."/>
        </authorList>
    </citation>
    <scope>NUCLEOTIDE SEQUENCE [LARGE SCALE GENOMIC DNA]</scope>
    <source>
        <strain evidence="6">JU1422</strain>
    </source>
</reference>
<evidence type="ECO:0000256" key="1">
    <source>
        <dbReference type="ARBA" id="ARBA00022692"/>
    </source>
</evidence>
<dbReference type="STRING" id="1611254.A0A2G5S9P9"/>
<evidence type="ECO:0000313" key="4">
    <source>
        <dbReference type="EMBL" id="PIC11784.1"/>
    </source>
</evidence>
<keyword evidence="2" id="KW-1133">Transmembrane helix</keyword>
<evidence type="ECO:0000313" key="5">
    <source>
        <dbReference type="EMBL" id="PIC11789.1"/>
    </source>
</evidence>
<dbReference type="Gene3D" id="3.40.50.300">
    <property type="entry name" value="P-loop containing nucleotide triphosphate hydrolases"/>
    <property type="match status" value="1"/>
</dbReference>
<keyword evidence="1" id="KW-0812">Transmembrane</keyword>
<dbReference type="AlphaFoldDB" id="A0A2G5S9P9"/>
<organism evidence="4 6">
    <name type="scientific">Caenorhabditis nigoni</name>
    <dbReference type="NCBI Taxonomy" id="1611254"/>
    <lineage>
        <taxon>Eukaryota</taxon>
        <taxon>Metazoa</taxon>
        <taxon>Ecdysozoa</taxon>
        <taxon>Nematoda</taxon>
        <taxon>Chromadorea</taxon>
        <taxon>Rhabditida</taxon>
        <taxon>Rhabditina</taxon>
        <taxon>Rhabditomorpha</taxon>
        <taxon>Rhabditoidea</taxon>
        <taxon>Rhabditidae</taxon>
        <taxon>Peloderinae</taxon>
        <taxon>Caenorhabditis</taxon>
    </lineage>
</organism>
<protein>
    <submittedName>
        <fullName evidence="4">Uncharacterized protein</fullName>
    </submittedName>
</protein>
<evidence type="ECO:0000256" key="3">
    <source>
        <dbReference type="ARBA" id="ARBA00023136"/>
    </source>
</evidence>
<proteinExistence type="predicted"/>
<dbReference type="InterPro" id="IPR027417">
    <property type="entry name" value="P-loop_NTPase"/>
</dbReference>
<dbReference type="Gene3D" id="1.20.1560.10">
    <property type="entry name" value="ABC transporter type 1, transmembrane domain"/>
    <property type="match status" value="1"/>
</dbReference>
<dbReference type="GO" id="GO:0005524">
    <property type="term" value="F:ATP binding"/>
    <property type="evidence" value="ECO:0007669"/>
    <property type="project" value="InterPro"/>
</dbReference>
<evidence type="ECO:0000256" key="2">
    <source>
        <dbReference type="ARBA" id="ARBA00022989"/>
    </source>
</evidence>
<name>A0A2G5S9P9_9PELO</name>
<dbReference type="InterPro" id="IPR036640">
    <property type="entry name" value="ABC1_TM_sf"/>
</dbReference>
<gene>
    <name evidence="4" type="ORF">B9Z55_028843</name>
    <name evidence="5" type="ORF">B9Z55_028847</name>
</gene>
<keyword evidence="6" id="KW-1185">Reference proteome</keyword>
<accession>A0A2G5S9P9</accession>
<dbReference type="EMBL" id="PDUG01000042">
    <property type="protein sequence ID" value="PIC11784.1"/>
    <property type="molecule type" value="Genomic_DNA"/>
</dbReference>
<sequence length="122" mass="14019">MDKEKKLNHSSRRFGSFHLLSNALVFEKLNFYNEKILDVGTIFTVLFVSISNASIASSSDQICNDVLKARVAARQIYRVIERISRIGALSTELQQIPNVSGRVEFKNVHFRYSTKKFWMDST</sequence>
<dbReference type="GO" id="GO:0016020">
    <property type="term" value="C:membrane"/>
    <property type="evidence" value="ECO:0007669"/>
    <property type="project" value="InterPro"/>
</dbReference>